<proteinExistence type="inferred from homology"/>
<accession>A0A1Q9C3T9</accession>
<evidence type="ECO:0000256" key="4">
    <source>
        <dbReference type="ARBA" id="ARBA00022679"/>
    </source>
</evidence>
<dbReference type="SUPFAM" id="SSF53335">
    <property type="entry name" value="S-adenosyl-L-methionine-dependent methyltransferases"/>
    <property type="match status" value="1"/>
</dbReference>
<dbReference type="InterPro" id="IPR002052">
    <property type="entry name" value="DNA_methylase_N6_adenine_CS"/>
</dbReference>
<evidence type="ECO:0000256" key="6">
    <source>
        <dbReference type="ARBA" id="ARBA00023242"/>
    </source>
</evidence>
<evidence type="ECO:0000256" key="3">
    <source>
        <dbReference type="ARBA" id="ARBA00022603"/>
    </source>
</evidence>
<protein>
    <submittedName>
        <fullName evidence="8">HemK methyltransferase family member 2</fullName>
    </submittedName>
</protein>
<gene>
    <name evidence="8" type="primary">N6AMT1</name>
    <name evidence="8" type="ORF">AK812_SmicGene42363</name>
</gene>
<sequence length="252" mass="27437">MAENSDEDPEPACPPPAWAAEIVDAARARTGQDVYPPSDDTFLLLEVLQADAQKLRALKPTVCVELGCGSGAVSVGLWDVLTREGCPSFMLAIDKNPAAVMCTAELFQHFKLPLAGVVRASMTQRLCHAEVDVVICNPPYVPTEEDEMQGFGISVSWAGGKRGREVIDKLMPTVAMTLAPGGLFYLVCITENDPVEILAIGQSLGLSAQTARREQRGMEELWILRFQREQTLPPTLCSEEKAAPGNKVQHRF</sequence>
<dbReference type="GO" id="GO:0032259">
    <property type="term" value="P:methylation"/>
    <property type="evidence" value="ECO:0007669"/>
    <property type="project" value="UniProtKB-KW"/>
</dbReference>
<dbReference type="OrthoDB" id="406152at2759"/>
<keyword evidence="4 8" id="KW-0808">Transferase</keyword>
<dbReference type="InterPro" id="IPR007848">
    <property type="entry name" value="Small_mtfrase_dom"/>
</dbReference>
<dbReference type="GO" id="GO:0008276">
    <property type="term" value="F:protein methyltransferase activity"/>
    <property type="evidence" value="ECO:0007669"/>
    <property type="project" value="TreeGrafter"/>
</dbReference>
<evidence type="ECO:0000259" key="7">
    <source>
        <dbReference type="Pfam" id="PF05175"/>
    </source>
</evidence>
<evidence type="ECO:0000256" key="1">
    <source>
        <dbReference type="ARBA" id="ARBA00004123"/>
    </source>
</evidence>
<dbReference type="EMBL" id="LSRX01001743">
    <property type="protein sequence ID" value="OLP77565.1"/>
    <property type="molecule type" value="Genomic_DNA"/>
</dbReference>
<reference evidence="8 9" key="1">
    <citation type="submission" date="2016-02" db="EMBL/GenBank/DDBJ databases">
        <title>Genome analysis of coral dinoflagellate symbionts highlights evolutionary adaptations to a symbiotic lifestyle.</title>
        <authorList>
            <person name="Aranda M."/>
            <person name="Li Y."/>
            <person name="Liew Y.J."/>
            <person name="Baumgarten S."/>
            <person name="Simakov O."/>
            <person name="Wilson M."/>
            <person name="Piel J."/>
            <person name="Ashoor H."/>
            <person name="Bougouffa S."/>
            <person name="Bajic V.B."/>
            <person name="Ryu T."/>
            <person name="Ravasi T."/>
            <person name="Bayer T."/>
            <person name="Micklem G."/>
            <person name="Kim H."/>
            <person name="Bhak J."/>
            <person name="Lajeunesse T.C."/>
            <person name="Voolstra C.R."/>
        </authorList>
    </citation>
    <scope>NUCLEOTIDE SEQUENCE [LARGE SCALE GENOMIC DNA]</scope>
    <source>
        <strain evidence="8 9">CCMP2467</strain>
    </source>
</reference>
<name>A0A1Q9C3T9_SYMMI</name>
<dbReference type="Proteomes" id="UP000186817">
    <property type="component" value="Unassembled WGS sequence"/>
</dbReference>
<dbReference type="AlphaFoldDB" id="A0A1Q9C3T9"/>
<comment type="subcellular location">
    <subcellularLocation>
        <location evidence="1">Nucleus</location>
    </subcellularLocation>
</comment>
<dbReference type="GO" id="GO:0008757">
    <property type="term" value="F:S-adenosylmethionine-dependent methyltransferase activity"/>
    <property type="evidence" value="ECO:0007669"/>
    <property type="project" value="TreeGrafter"/>
</dbReference>
<dbReference type="PANTHER" id="PTHR45875">
    <property type="entry name" value="METHYLTRANSFERASE N6AMT1"/>
    <property type="match status" value="1"/>
</dbReference>
<dbReference type="CDD" id="cd02440">
    <property type="entry name" value="AdoMet_MTases"/>
    <property type="match status" value="1"/>
</dbReference>
<dbReference type="GO" id="GO:0035657">
    <property type="term" value="C:eRF1 methyltransferase complex"/>
    <property type="evidence" value="ECO:0007669"/>
    <property type="project" value="TreeGrafter"/>
</dbReference>
<evidence type="ECO:0000313" key="8">
    <source>
        <dbReference type="EMBL" id="OLP77565.1"/>
    </source>
</evidence>
<organism evidence="8 9">
    <name type="scientific">Symbiodinium microadriaticum</name>
    <name type="common">Dinoflagellate</name>
    <name type="synonym">Zooxanthella microadriatica</name>
    <dbReference type="NCBI Taxonomy" id="2951"/>
    <lineage>
        <taxon>Eukaryota</taxon>
        <taxon>Sar</taxon>
        <taxon>Alveolata</taxon>
        <taxon>Dinophyceae</taxon>
        <taxon>Suessiales</taxon>
        <taxon>Symbiodiniaceae</taxon>
        <taxon>Symbiodinium</taxon>
    </lineage>
</organism>
<dbReference type="PANTHER" id="PTHR45875:SF1">
    <property type="entry name" value="METHYLTRANSFERASE N6AMT1"/>
    <property type="match status" value="1"/>
</dbReference>
<comment type="caution">
    <text evidence="8">The sequence shown here is derived from an EMBL/GenBank/DDBJ whole genome shotgun (WGS) entry which is preliminary data.</text>
</comment>
<dbReference type="Gene3D" id="3.40.50.150">
    <property type="entry name" value="Vaccinia Virus protein VP39"/>
    <property type="match status" value="1"/>
</dbReference>
<keyword evidence="6" id="KW-0539">Nucleus</keyword>
<dbReference type="GO" id="GO:0005634">
    <property type="term" value="C:nucleus"/>
    <property type="evidence" value="ECO:0007669"/>
    <property type="project" value="UniProtKB-SubCell"/>
</dbReference>
<evidence type="ECO:0000256" key="2">
    <source>
        <dbReference type="ARBA" id="ARBA00006149"/>
    </source>
</evidence>
<comment type="similarity">
    <text evidence="2">Belongs to the eukaryotic/archaeal PrmC-related family.</text>
</comment>
<keyword evidence="3 8" id="KW-0489">Methyltransferase</keyword>
<dbReference type="InterPro" id="IPR052190">
    <property type="entry name" value="Euk-Arch_PrmC-MTase"/>
</dbReference>
<dbReference type="OMA" id="DVNRNAC"/>
<evidence type="ECO:0000256" key="5">
    <source>
        <dbReference type="ARBA" id="ARBA00022691"/>
    </source>
</evidence>
<evidence type="ECO:0000313" key="9">
    <source>
        <dbReference type="Proteomes" id="UP000186817"/>
    </source>
</evidence>
<keyword evidence="9" id="KW-1185">Reference proteome</keyword>
<dbReference type="FunFam" id="3.40.50.150:FF:000077">
    <property type="entry name" value="HemK methyltransferase family member 2"/>
    <property type="match status" value="1"/>
</dbReference>
<dbReference type="InterPro" id="IPR029063">
    <property type="entry name" value="SAM-dependent_MTases_sf"/>
</dbReference>
<dbReference type="GO" id="GO:0003676">
    <property type="term" value="F:nucleic acid binding"/>
    <property type="evidence" value="ECO:0007669"/>
    <property type="project" value="InterPro"/>
</dbReference>
<feature type="domain" description="Methyltransferase small" evidence="7">
    <location>
        <begin position="43"/>
        <end position="144"/>
    </location>
</feature>
<keyword evidence="5" id="KW-0949">S-adenosyl-L-methionine</keyword>
<dbReference type="Pfam" id="PF05175">
    <property type="entry name" value="MTS"/>
    <property type="match status" value="1"/>
</dbReference>
<dbReference type="PROSITE" id="PS00092">
    <property type="entry name" value="N6_MTASE"/>
    <property type="match status" value="1"/>
</dbReference>